<organism evidence="3">
    <name type="scientific">Clastoptera arizonana</name>
    <name type="common">Arizona spittle bug</name>
    <dbReference type="NCBI Taxonomy" id="38151"/>
    <lineage>
        <taxon>Eukaryota</taxon>
        <taxon>Metazoa</taxon>
        <taxon>Ecdysozoa</taxon>
        <taxon>Arthropoda</taxon>
        <taxon>Hexapoda</taxon>
        <taxon>Insecta</taxon>
        <taxon>Pterygota</taxon>
        <taxon>Neoptera</taxon>
        <taxon>Paraneoptera</taxon>
        <taxon>Hemiptera</taxon>
        <taxon>Auchenorrhyncha</taxon>
        <taxon>Cercopoidea</taxon>
        <taxon>Clastopteridae</taxon>
        <taxon>Clastoptera</taxon>
    </lineage>
</organism>
<evidence type="ECO:0000259" key="2">
    <source>
        <dbReference type="PROSITE" id="PS50181"/>
    </source>
</evidence>
<sequence length="249" mass="28630">MVSTRQQSNVNVSSSGDNSGNESGSVTKSLRNVSIPPQNVQCGDLISTSSSSNVTNQLYVSNIKILDLPQEVLEKIFSYLGFRNVAQLRLVSKEMDRICSSILNSTFQRLQTQMLHRFQGIKSKMPRRESARRNHPLACESDIIETLHMRLTLLQMSFGKHIERKHCCFFAGEILDEVYRILHYIKVTPKLARPYKVTDELFDLSTMAMEYFKEHIEPTLPEIAYFNTDFLDFGVLPCKFYHIWVHSVT</sequence>
<dbReference type="PANTHER" id="PTHR13252:SF1">
    <property type="entry name" value="DAMPENED, ISOFORM A"/>
    <property type="match status" value="1"/>
</dbReference>
<dbReference type="InterPro" id="IPR001810">
    <property type="entry name" value="F-box_dom"/>
</dbReference>
<dbReference type="PROSITE" id="PS50181">
    <property type="entry name" value="FBOX"/>
    <property type="match status" value="1"/>
</dbReference>
<reference evidence="3" key="1">
    <citation type="submission" date="2015-12" db="EMBL/GenBank/DDBJ databases">
        <title>De novo transcriptome assembly of four potential Pierce s Disease insect vectors from Arizona vineyards.</title>
        <authorList>
            <person name="Tassone E.E."/>
        </authorList>
    </citation>
    <scope>NUCLEOTIDE SEQUENCE</scope>
</reference>
<dbReference type="EMBL" id="GEDC01021504">
    <property type="protein sequence ID" value="JAS15794.1"/>
    <property type="molecule type" value="Transcribed_RNA"/>
</dbReference>
<dbReference type="CDD" id="cd22100">
    <property type="entry name" value="F-box_FBXO28"/>
    <property type="match status" value="1"/>
</dbReference>
<dbReference type="EMBL" id="GEDC01030450">
    <property type="protein sequence ID" value="JAS06848.1"/>
    <property type="molecule type" value="Transcribed_RNA"/>
</dbReference>
<feature type="domain" description="F-box" evidence="2">
    <location>
        <begin position="62"/>
        <end position="110"/>
    </location>
</feature>
<dbReference type="AlphaFoldDB" id="A0A1B6C020"/>
<evidence type="ECO:0000313" key="3">
    <source>
        <dbReference type="EMBL" id="JAS06848.1"/>
    </source>
</evidence>
<dbReference type="GO" id="GO:0005634">
    <property type="term" value="C:nucleus"/>
    <property type="evidence" value="ECO:0007669"/>
    <property type="project" value="TreeGrafter"/>
</dbReference>
<feature type="compositionally biased region" description="Low complexity" evidence="1">
    <location>
        <begin position="8"/>
        <end position="26"/>
    </location>
</feature>
<accession>A0A1B6C020</accession>
<gene>
    <name evidence="3" type="ORF">g.40878</name>
    <name evidence="4" type="ORF">g.40881</name>
</gene>
<dbReference type="SMART" id="SM00256">
    <property type="entry name" value="FBOX"/>
    <property type="match status" value="1"/>
</dbReference>
<feature type="region of interest" description="Disordered" evidence="1">
    <location>
        <begin position="1"/>
        <end position="30"/>
    </location>
</feature>
<proteinExistence type="predicted"/>
<name>A0A1B6C020_9HEMI</name>
<dbReference type="InterPro" id="IPR039719">
    <property type="entry name" value="FBXO28"/>
</dbReference>
<evidence type="ECO:0000313" key="4">
    <source>
        <dbReference type="EMBL" id="JAS15794.1"/>
    </source>
</evidence>
<dbReference type="InterPro" id="IPR036047">
    <property type="entry name" value="F-box-like_dom_sf"/>
</dbReference>
<dbReference type="GO" id="GO:0003713">
    <property type="term" value="F:transcription coactivator activity"/>
    <property type="evidence" value="ECO:0007669"/>
    <property type="project" value="TreeGrafter"/>
</dbReference>
<dbReference type="Pfam" id="PF12937">
    <property type="entry name" value="F-box-like"/>
    <property type="match status" value="1"/>
</dbReference>
<evidence type="ECO:0000256" key="1">
    <source>
        <dbReference type="SAM" id="MobiDB-lite"/>
    </source>
</evidence>
<dbReference type="Gene3D" id="1.20.1280.50">
    <property type="match status" value="1"/>
</dbReference>
<dbReference type="SUPFAM" id="SSF81383">
    <property type="entry name" value="F-box domain"/>
    <property type="match status" value="1"/>
</dbReference>
<protein>
    <recommendedName>
        <fullName evidence="2">F-box domain-containing protein</fullName>
    </recommendedName>
</protein>
<dbReference type="PANTHER" id="PTHR13252">
    <property type="entry name" value="F-BOX ONLY PROTEIN 28"/>
    <property type="match status" value="1"/>
</dbReference>